<dbReference type="PANTHER" id="PTHR46177">
    <property type="entry name" value="INTEGRASE CATALYTIC DOMAIN-CONTAINING PROTEIN"/>
    <property type="match status" value="1"/>
</dbReference>
<dbReference type="OrthoDB" id="5392716at2759"/>
<dbReference type="Proteomes" id="UP000807469">
    <property type="component" value="Unassembled WGS sequence"/>
</dbReference>
<dbReference type="InterPro" id="IPR058913">
    <property type="entry name" value="Integrase_dom_put"/>
</dbReference>
<sequence length="409" mass="46631">MPNPKGKNQYQDCPPADDDDVSKALVEYHDRGITSAKTILALLKADLDVTISRATLFRRKETLNIHGSGRTTRDLPDTVKRQLVLDELREDPLSRMGPDMLRESILDRTGKHLTRDYVTSEMRLHDPEGFLHRAPTAKKIIRSPLLSDGPNHEWSADGHDKLSSFGFPIWGVRDKWASLWLLLRVVPNNQLKLAIAYLYLSLLYETGGMPIQSTTDCGSETTRMFALADALRAAFSDLPTNGEQPAHRFMRSVHNITVEHGWYRLRVSWGDNIKATYESGSHLYNPLDATQHELHEWLWPKFVQQELDSFRNCINNHVTRYDKDKVLPSGVAPSVSYTLYQQYGGRQCLIPVDREVVKALMDEIGEDVIRFVSREYEAKAEAAFATLGIPKLTKQNIWRVFVDMIPLMS</sequence>
<dbReference type="Pfam" id="PF24764">
    <property type="entry name" value="rva_4"/>
    <property type="match status" value="1"/>
</dbReference>
<feature type="domain" description="Integrase core" evidence="1">
    <location>
        <begin position="149"/>
        <end position="325"/>
    </location>
</feature>
<protein>
    <recommendedName>
        <fullName evidence="1">Integrase core domain-containing protein</fullName>
    </recommendedName>
</protein>
<keyword evidence="3" id="KW-1185">Reference proteome</keyword>
<accession>A0A9P5YVS1</accession>
<comment type="caution">
    <text evidence="2">The sequence shown here is derived from an EMBL/GenBank/DDBJ whole genome shotgun (WGS) entry which is preliminary data.</text>
</comment>
<evidence type="ECO:0000259" key="1">
    <source>
        <dbReference type="Pfam" id="PF24764"/>
    </source>
</evidence>
<proteinExistence type="predicted"/>
<dbReference type="AlphaFoldDB" id="A0A9P5YVS1"/>
<gene>
    <name evidence="2" type="ORF">BDN70DRAFT_815066</name>
</gene>
<dbReference type="PANTHER" id="PTHR46177:SF1">
    <property type="entry name" value="INTEGRASE CATALYTIC DOMAIN-CONTAINING PROTEIN"/>
    <property type="match status" value="1"/>
</dbReference>
<reference evidence="2" key="1">
    <citation type="submission" date="2020-11" db="EMBL/GenBank/DDBJ databases">
        <authorList>
            <consortium name="DOE Joint Genome Institute"/>
            <person name="Ahrendt S."/>
            <person name="Riley R."/>
            <person name="Andreopoulos W."/>
            <person name="Labutti K."/>
            <person name="Pangilinan J."/>
            <person name="Ruiz-Duenas F.J."/>
            <person name="Barrasa J.M."/>
            <person name="Sanchez-Garcia M."/>
            <person name="Camarero S."/>
            <person name="Miyauchi S."/>
            <person name="Serrano A."/>
            <person name="Linde D."/>
            <person name="Babiker R."/>
            <person name="Drula E."/>
            <person name="Ayuso-Fernandez I."/>
            <person name="Pacheco R."/>
            <person name="Padilla G."/>
            <person name="Ferreira P."/>
            <person name="Barriuso J."/>
            <person name="Kellner H."/>
            <person name="Castanera R."/>
            <person name="Alfaro M."/>
            <person name="Ramirez L."/>
            <person name="Pisabarro A.G."/>
            <person name="Kuo A."/>
            <person name="Tritt A."/>
            <person name="Lipzen A."/>
            <person name="He G."/>
            <person name="Yan M."/>
            <person name="Ng V."/>
            <person name="Cullen D."/>
            <person name="Martin F."/>
            <person name="Rosso M.-N."/>
            <person name="Henrissat B."/>
            <person name="Hibbett D."/>
            <person name="Martinez A.T."/>
            <person name="Grigoriev I.V."/>
        </authorList>
    </citation>
    <scope>NUCLEOTIDE SEQUENCE</scope>
    <source>
        <strain evidence="2">CIRM-BRFM 674</strain>
    </source>
</reference>
<evidence type="ECO:0000313" key="2">
    <source>
        <dbReference type="EMBL" id="KAF9474800.1"/>
    </source>
</evidence>
<evidence type="ECO:0000313" key="3">
    <source>
        <dbReference type="Proteomes" id="UP000807469"/>
    </source>
</evidence>
<name>A0A9P5YVS1_9AGAR</name>
<dbReference type="EMBL" id="MU155361">
    <property type="protein sequence ID" value="KAF9474800.1"/>
    <property type="molecule type" value="Genomic_DNA"/>
</dbReference>
<organism evidence="2 3">
    <name type="scientific">Pholiota conissans</name>
    <dbReference type="NCBI Taxonomy" id="109636"/>
    <lineage>
        <taxon>Eukaryota</taxon>
        <taxon>Fungi</taxon>
        <taxon>Dikarya</taxon>
        <taxon>Basidiomycota</taxon>
        <taxon>Agaricomycotina</taxon>
        <taxon>Agaricomycetes</taxon>
        <taxon>Agaricomycetidae</taxon>
        <taxon>Agaricales</taxon>
        <taxon>Agaricineae</taxon>
        <taxon>Strophariaceae</taxon>
        <taxon>Pholiota</taxon>
    </lineage>
</organism>